<evidence type="ECO:0000256" key="2">
    <source>
        <dbReference type="ARBA" id="ARBA00022556"/>
    </source>
</evidence>
<keyword evidence="8" id="KW-0175">Coiled coil</keyword>
<dbReference type="PANTHER" id="PTHR43378:SF2">
    <property type="entry name" value="UDP-3-O-ACYLGLUCOSAMINE N-ACYLTRANSFERASE 1, MITOCHONDRIAL-RELATED"/>
    <property type="match status" value="1"/>
</dbReference>
<dbReference type="RefSeq" id="WP_183730798.1">
    <property type="nucleotide sequence ID" value="NZ_JACHID010000005.1"/>
</dbReference>
<comment type="pathway">
    <text evidence="7">Bacterial outer membrane biogenesis; LPS lipid A biosynthesis.</text>
</comment>
<evidence type="ECO:0000256" key="3">
    <source>
        <dbReference type="ARBA" id="ARBA00022679"/>
    </source>
</evidence>
<gene>
    <name evidence="7" type="primary">lpxD</name>
    <name evidence="10" type="ORF">HNR37_000987</name>
</gene>
<dbReference type="GO" id="GO:0103118">
    <property type="term" value="F:UDP-3-O-[(3R)-3-hydroxyacyl]-glucosamine N-acyltransferase activity"/>
    <property type="evidence" value="ECO:0007669"/>
    <property type="project" value="UniProtKB-EC"/>
</dbReference>
<dbReference type="SUPFAM" id="SSF51161">
    <property type="entry name" value="Trimeric LpxA-like enzymes"/>
    <property type="match status" value="1"/>
</dbReference>
<dbReference type="GO" id="GO:0016020">
    <property type="term" value="C:membrane"/>
    <property type="evidence" value="ECO:0007669"/>
    <property type="project" value="GOC"/>
</dbReference>
<dbReference type="NCBIfam" id="TIGR01853">
    <property type="entry name" value="lipid_A_lpxD"/>
    <property type="match status" value="1"/>
</dbReference>
<dbReference type="Proteomes" id="UP000528322">
    <property type="component" value="Unassembled WGS sequence"/>
</dbReference>
<dbReference type="AlphaFoldDB" id="A0A7W8DGS4"/>
<dbReference type="NCBIfam" id="NF002060">
    <property type="entry name" value="PRK00892.1"/>
    <property type="match status" value="1"/>
</dbReference>
<dbReference type="EMBL" id="JACHID010000005">
    <property type="protein sequence ID" value="MBB5021674.1"/>
    <property type="molecule type" value="Genomic_DNA"/>
</dbReference>
<evidence type="ECO:0000256" key="4">
    <source>
        <dbReference type="ARBA" id="ARBA00022737"/>
    </source>
</evidence>
<evidence type="ECO:0000256" key="1">
    <source>
        <dbReference type="ARBA" id="ARBA00022516"/>
    </source>
</evidence>
<accession>A0A7W8DGS4</accession>
<evidence type="ECO:0000259" key="9">
    <source>
        <dbReference type="Pfam" id="PF04613"/>
    </source>
</evidence>
<keyword evidence="1 7" id="KW-0444">Lipid biosynthesis</keyword>
<evidence type="ECO:0000313" key="10">
    <source>
        <dbReference type="EMBL" id="MBB5021674.1"/>
    </source>
</evidence>
<feature type="active site" description="Proton acceptor" evidence="7">
    <location>
        <position position="234"/>
    </location>
</feature>
<comment type="catalytic activity">
    <reaction evidence="7">
        <text>a UDP-3-O-[(3R)-3-hydroxyacyl]-alpha-D-glucosamine + a (3R)-hydroxyacyl-[ACP] = a UDP-2-N,3-O-bis[(3R)-3-hydroxyacyl]-alpha-D-glucosamine + holo-[ACP] + H(+)</text>
        <dbReference type="Rhea" id="RHEA:53836"/>
        <dbReference type="Rhea" id="RHEA-COMP:9685"/>
        <dbReference type="Rhea" id="RHEA-COMP:9945"/>
        <dbReference type="ChEBI" id="CHEBI:15378"/>
        <dbReference type="ChEBI" id="CHEBI:64479"/>
        <dbReference type="ChEBI" id="CHEBI:78827"/>
        <dbReference type="ChEBI" id="CHEBI:137740"/>
        <dbReference type="ChEBI" id="CHEBI:137748"/>
        <dbReference type="EC" id="2.3.1.191"/>
    </reaction>
</comment>
<dbReference type="Gene3D" id="2.160.10.10">
    <property type="entry name" value="Hexapeptide repeat proteins"/>
    <property type="match status" value="1"/>
</dbReference>
<proteinExistence type="inferred from homology"/>
<dbReference type="InterPro" id="IPR018357">
    <property type="entry name" value="Hexapep_transf_CS"/>
</dbReference>
<dbReference type="Pfam" id="PF04613">
    <property type="entry name" value="LpxD"/>
    <property type="match status" value="1"/>
</dbReference>
<sequence>MNFTLKQLADLVGGTLHGPDRTISGVQDLQNAHPEHLTFLANQKYRHFLQTTRAGGILLEQHYPEVDTSQIVVSNPYYAYARIMWQFYPSSTPAHPESKASIDPTAQVDPSAVVNGATIASGAMIESGVVLYPGVYIGSNVHIGPDSQLFPGVVVYAGCRLGARVIVHANTVLGSDGYGYATHQGQHHKIPHIGTLTVEDDVEIGAACAIDRGVLGEARIGKGCKIDNLVHIGHNCSIGEHCLITAQCGFAGSATLGDNVVFGGQCGVNGHISITSDSMFVAKSGVTKNIDSSGVYAGFPAVPQKQWQRESAALRRLESLNRRVQKLESQLEQLQEKPSHEN</sequence>
<dbReference type="PANTHER" id="PTHR43378">
    <property type="entry name" value="UDP-3-O-ACYLGLUCOSAMINE N-ACYLTRANSFERASE"/>
    <property type="match status" value="1"/>
</dbReference>
<dbReference type="EC" id="2.3.1.191" evidence="7"/>
<keyword evidence="6 7" id="KW-0012">Acyltransferase</keyword>
<dbReference type="InterPro" id="IPR007691">
    <property type="entry name" value="LpxD"/>
</dbReference>
<protein>
    <recommendedName>
        <fullName evidence="7">UDP-3-O-acylglucosamine N-acyltransferase</fullName>
        <ecNumber evidence="7">2.3.1.191</ecNumber>
    </recommendedName>
</protein>
<evidence type="ECO:0000256" key="5">
    <source>
        <dbReference type="ARBA" id="ARBA00023098"/>
    </source>
</evidence>
<evidence type="ECO:0000256" key="8">
    <source>
        <dbReference type="SAM" id="Coils"/>
    </source>
</evidence>
<dbReference type="InterPro" id="IPR020573">
    <property type="entry name" value="UDP_GlcNAc_AcTrfase_non-rep"/>
</dbReference>
<keyword evidence="2 7" id="KW-0441">Lipid A biosynthesis</keyword>
<dbReference type="CDD" id="cd03352">
    <property type="entry name" value="LbH_LpxD"/>
    <property type="match status" value="1"/>
</dbReference>
<comment type="function">
    <text evidence="7">Catalyzes the N-acylation of UDP-3-O-acylglucosamine using 3-hydroxyacyl-ACP as the acyl donor. Is involved in the biosynthesis of lipid A, a phosphorylated glycolipid that anchors the lipopolysaccharide to the outer membrane of the cell.</text>
</comment>
<organism evidence="10 11">
    <name type="scientific">Desulfurispira natronophila</name>
    <dbReference type="NCBI Taxonomy" id="682562"/>
    <lineage>
        <taxon>Bacteria</taxon>
        <taxon>Pseudomonadati</taxon>
        <taxon>Chrysiogenota</taxon>
        <taxon>Chrysiogenia</taxon>
        <taxon>Chrysiogenales</taxon>
        <taxon>Chrysiogenaceae</taxon>
        <taxon>Desulfurispira</taxon>
    </lineage>
</organism>
<name>A0A7W8DGS4_9BACT</name>
<dbReference type="Gene3D" id="3.40.1390.10">
    <property type="entry name" value="MurE/MurF, N-terminal domain"/>
    <property type="match status" value="1"/>
</dbReference>
<dbReference type="GO" id="GO:0016410">
    <property type="term" value="F:N-acyltransferase activity"/>
    <property type="evidence" value="ECO:0007669"/>
    <property type="project" value="InterPro"/>
</dbReference>
<dbReference type="Pfam" id="PF00132">
    <property type="entry name" value="Hexapep"/>
    <property type="match status" value="2"/>
</dbReference>
<keyword evidence="3 7" id="KW-0808">Transferase</keyword>
<dbReference type="PROSITE" id="PS00101">
    <property type="entry name" value="HEXAPEP_TRANSFERASES"/>
    <property type="match status" value="1"/>
</dbReference>
<evidence type="ECO:0000256" key="6">
    <source>
        <dbReference type="ARBA" id="ARBA00023315"/>
    </source>
</evidence>
<dbReference type="InterPro" id="IPR001451">
    <property type="entry name" value="Hexapep"/>
</dbReference>
<dbReference type="Gene3D" id="1.20.5.170">
    <property type="match status" value="1"/>
</dbReference>
<comment type="caution">
    <text evidence="10">The sequence shown here is derived from an EMBL/GenBank/DDBJ whole genome shotgun (WGS) entry which is preliminary data.</text>
</comment>
<evidence type="ECO:0000313" key="11">
    <source>
        <dbReference type="Proteomes" id="UP000528322"/>
    </source>
</evidence>
<dbReference type="InterPro" id="IPR011004">
    <property type="entry name" value="Trimer_LpxA-like_sf"/>
</dbReference>
<comment type="subunit">
    <text evidence="7">Homotrimer.</text>
</comment>
<feature type="coiled-coil region" evidence="8">
    <location>
        <begin position="310"/>
        <end position="337"/>
    </location>
</feature>
<dbReference type="GO" id="GO:0009245">
    <property type="term" value="P:lipid A biosynthetic process"/>
    <property type="evidence" value="ECO:0007669"/>
    <property type="project" value="UniProtKB-UniRule"/>
</dbReference>
<feature type="domain" description="UDP-3-O-[3-hydroxymyristoyl] glucosamine N-acyltransferase non-repeat region" evidence="9">
    <location>
        <begin position="20"/>
        <end position="84"/>
    </location>
</feature>
<reference evidence="10 11" key="1">
    <citation type="submission" date="2020-08" db="EMBL/GenBank/DDBJ databases">
        <title>Genomic Encyclopedia of Type Strains, Phase IV (KMG-IV): sequencing the most valuable type-strain genomes for metagenomic binning, comparative biology and taxonomic classification.</title>
        <authorList>
            <person name="Goeker M."/>
        </authorList>
    </citation>
    <scope>NUCLEOTIDE SEQUENCE [LARGE SCALE GENOMIC DNA]</scope>
    <source>
        <strain evidence="10 11">DSM 22071</strain>
    </source>
</reference>
<dbReference type="UniPathway" id="UPA00973"/>
<keyword evidence="5 7" id="KW-0443">Lipid metabolism</keyword>
<comment type="similarity">
    <text evidence="7">Belongs to the transferase hexapeptide repeat family. LpxD subfamily.</text>
</comment>
<keyword evidence="4 7" id="KW-0677">Repeat</keyword>
<evidence type="ECO:0000256" key="7">
    <source>
        <dbReference type="HAMAP-Rule" id="MF_00523"/>
    </source>
</evidence>
<keyword evidence="11" id="KW-1185">Reference proteome</keyword>
<dbReference type="HAMAP" id="MF_00523">
    <property type="entry name" value="LpxD"/>
    <property type="match status" value="1"/>
</dbReference>